<name>A0A7R9EDL2_9NEOP</name>
<proteinExistence type="predicted"/>
<protein>
    <submittedName>
        <fullName evidence="1">Uncharacterized protein</fullName>
    </submittedName>
</protein>
<evidence type="ECO:0000313" key="1">
    <source>
        <dbReference type="EMBL" id="CAD7431929.1"/>
    </source>
</evidence>
<accession>A0A7R9EDL2</accession>
<organism evidence="1">
    <name type="scientific">Timema monikensis</name>
    <dbReference type="NCBI Taxonomy" id="170555"/>
    <lineage>
        <taxon>Eukaryota</taxon>
        <taxon>Metazoa</taxon>
        <taxon>Ecdysozoa</taxon>
        <taxon>Arthropoda</taxon>
        <taxon>Hexapoda</taxon>
        <taxon>Insecta</taxon>
        <taxon>Pterygota</taxon>
        <taxon>Neoptera</taxon>
        <taxon>Polyneoptera</taxon>
        <taxon>Phasmatodea</taxon>
        <taxon>Timematodea</taxon>
        <taxon>Timematoidea</taxon>
        <taxon>Timematidae</taxon>
        <taxon>Timema</taxon>
    </lineage>
</organism>
<reference evidence="1" key="1">
    <citation type="submission" date="2020-11" db="EMBL/GenBank/DDBJ databases">
        <authorList>
            <person name="Tran Van P."/>
        </authorList>
    </citation>
    <scope>NUCLEOTIDE SEQUENCE</scope>
</reference>
<gene>
    <name evidence="1" type="ORF">TMSB3V08_LOCUS8649</name>
</gene>
<dbReference type="EMBL" id="OB795257">
    <property type="protein sequence ID" value="CAD7431929.1"/>
    <property type="molecule type" value="Genomic_DNA"/>
</dbReference>
<sequence>MAIIFSCSQNE</sequence>